<proteinExistence type="predicted"/>
<dbReference type="AlphaFoldDB" id="A0A699IRP3"/>
<keyword evidence="2" id="KW-0548">Nucleotidyltransferase</keyword>
<keyword evidence="2" id="KW-0695">RNA-directed DNA polymerase</keyword>
<evidence type="ECO:0000259" key="1">
    <source>
        <dbReference type="Pfam" id="PF07727"/>
    </source>
</evidence>
<dbReference type="Pfam" id="PF07727">
    <property type="entry name" value="RVT_2"/>
    <property type="match status" value="1"/>
</dbReference>
<name>A0A699IRP3_TANCI</name>
<feature type="non-terminal residue" evidence="2">
    <location>
        <position position="1"/>
    </location>
</feature>
<sequence>EGAPSRGITYLGLEREIESLSMDKVRRWLRVRVNTDMRKSSRNMQTTRTNRKVRISKSGSMICKWRVFRSSGGKHGCSYRRSFASGDVCRRPPTKGVGLRVADSHIGNHPKEEFTPLETIRRSYSVIREKISFELEGETFEPKRAMDVNIAFLDGILKEEVYVGKPEGFIDQDHQNHFLRLKKALYDLNKHHELGMICY</sequence>
<gene>
    <name evidence="2" type="ORF">Tci_552084</name>
</gene>
<feature type="domain" description="Reverse transcriptase Ty1/copia-type" evidence="1">
    <location>
        <begin position="143"/>
        <end position="190"/>
    </location>
</feature>
<comment type="caution">
    <text evidence="2">The sequence shown here is derived from an EMBL/GenBank/DDBJ whole genome shotgun (WGS) entry which is preliminary data.</text>
</comment>
<dbReference type="EMBL" id="BKCJ010325415">
    <property type="protein sequence ID" value="GEZ80111.1"/>
    <property type="molecule type" value="Genomic_DNA"/>
</dbReference>
<keyword evidence="2" id="KW-0808">Transferase</keyword>
<dbReference type="InterPro" id="IPR013103">
    <property type="entry name" value="RVT_2"/>
</dbReference>
<dbReference type="GO" id="GO:0003964">
    <property type="term" value="F:RNA-directed DNA polymerase activity"/>
    <property type="evidence" value="ECO:0007669"/>
    <property type="project" value="UniProtKB-KW"/>
</dbReference>
<organism evidence="2">
    <name type="scientific">Tanacetum cinerariifolium</name>
    <name type="common">Dalmatian daisy</name>
    <name type="synonym">Chrysanthemum cinerariifolium</name>
    <dbReference type="NCBI Taxonomy" id="118510"/>
    <lineage>
        <taxon>Eukaryota</taxon>
        <taxon>Viridiplantae</taxon>
        <taxon>Streptophyta</taxon>
        <taxon>Embryophyta</taxon>
        <taxon>Tracheophyta</taxon>
        <taxon>Spermatophyta</taxon>
        <taxon>Magnoliopsida</taxon>
        <taxon>eudicotyledons</taxon>
        <taxon>Gunneridae</taxon>
        <taxon>Pentapetalae</taxon>
        <taxon>asterids</taxon>
        <taxon>campanulids</taxon>
        <taxon>Asterales</taxon>
        <taxon>Asteraceae</taxon>
        <taxon>Asteroideae</taxon>
        <taxon>Anthemideae</taxon>
        <taxon>Anthemidinae</taxon>
        <taxon>Tanacetum</taxon>
    </lineage>
</organism>
<protein>
    <submittedName>
        <fullName evidence="2">Putative RNA-directed DNA polymerase</fullName>
    </submittedName>
</protein>
<accession>A0A699IRP3</accession>
<reference evidence="2" key="1">
    <citation type="journal article" date="2019" name="Sci. Rep.">
        <title>Draft genome of Tanacetum cinerariifolium, the natural source of mosquito coil.</title>
        <authorList>
            <person name="Yamashiro T."/>
            <person name="Shiraishi A."/>
            <person name="Satake H."/>
            <person name="Nakayama K."/>
        </authorList>
    </citation>
    <scope>NUCLEOTIDE SEQUENCE</scope>
</reference>
<evidence type="ECO:0000313" key="2">
    <source>
        <dbReference type="EMBL" id="GEZ80111.1"/>
    </source>
</evidence>